<proteinExistence type="predicted"/>
<keyword evidence="3" id="KW-1185">Reference proteome</keyword>
<reference evidence="3" key="1">
    <citation type="submission" date="2016-10" db="EMBL/GenBank/DDBJ databases">
        <authorList>
            <person name="Varghese N."/>
            <person name="Submissions S."/>
        </authorList>
    </citation>
    <scope>NUCLEOTIDE SEQUENCE [LARGE SCALE GENOMIC DNA]</scope>
    <source>
        <strain evidence="3">DSM 23095</strain>
    </source>
</reference>
<keyword evidence="1" id="KW-0175">Coiled coil</keyword>
<evidence type="ECO:0000313" key="3">
    <source>
        <dbReference type="Proteomes" id="UP000199060"/>
    </source>
</evidence>
<evidence type="ECO:0000256" key="1">
    <source>
        <dbReference type="SAM" id="Coils"/>
    </source>
</evidence>
<dbReference type="OrthoDB" id="828271at2"/>
<dbReference type="RefSeq" id="WP_087940157.1">
    <property type="nucleotide sequence ID" value="NZ_FNAC01000027.1"/>
</dbReference>
<gene>
    <name evidence="2" type="ORF">SAMN04488104_102733</name>
</gene>
<sequence>MDLSRKLTDEEEQLRVELVTLERRINAKIKRICETHQKLPYDRLAAGRDLKETCLLAISYLDQGNQVRLSECLRYLREKEVKI</sequence>
<protein>
    <submittedName>
        <fullName evidence="2">Uncharacterized protein</fullName>
    </submittedName>
</protein>
<organism evidence="2 3">
    <name type="scientific">Algoriphagus faecimaris</name>
    <dbReference type="NCBI Taxonomy" id="686796"/>
    <lineage>
        <taxon>Bacteria</taxon>
        <taxon>Pseudomonadati</taxon>
        <taxon>Bacteroidota</taxon>
        <taxon>Cytophagia</taxon>
        <taxon>Cytophagales</taxon>
        <taxon>Cyclobacteriaceae</taxon>
        <taxon>Algoriphagus</taxon>
    </lineage>
</organism>
<dbReference type="STRING" id="686796.SAMN04488104_102733"/>
<name>A0A1G6UAB1_9BACT</name>
<accession>A0A1G6UAB1</accession>
<feature type="coiled-coil region" evidence="1">
    <location>
        <begin position="4"/>
        <end position="31"/>
    </location>
</feature>
<dbReference type="EMBL" id="FNAC01000027">
    <property type="protein sequence ID" value="SDD38320.1"/>
    <property type="molecule type" value="Genomic_DNA"/>
</dbReference>
<evidence type="ECO:0000313" key="2">
    <source>
        <dbReference type="EMBL" id="SDD38320.1"/>
    </source>
</evidence>
<dbReference type="AlphaFoldDB" id="A0A1G6UAB1"/>
<dbReference type="Proteomes" id="UP000199060">
    <property type="component" value="Unassembled WGS sequence"/>
</dbReference>